<evidence type="ECO:0000256" key="11">
    <source>
        <dbReference type="ARBA" id="ARBA00023204"/>
    </source>
</evidence>
<name>A0A0E2D604_LEPIR</name>
<evidence type="ECO:0000256" key="7">
    <source>
        <dbReference type="ARBA" id="ARBA00022763"/>
    </source>
</evidence>
<protein>
    <recommendedName>
        <fullName evidence="4">Type-4 uracil-DNA glycosylase</fullName>
        <ecNumber evidence="3">3.2.2.27</ecNumber>
    </recommendedName>
</protein>
<gene>
    <name evidence="13" type="ORF">LEP1GSC105_3623</name>
</gene>
<evidence type="ECO:0000256" key="2">
    <source>
        <dbReference type="ARBA" id="ARBA00006521"/>
    </source>
</evidence>
<organism evidence="13 14">
    <name type="scientific">Leptospira interrogans str. UI 12758</name>
    <dbReference type="NCBI Taxonomy" id="1049938"/>
    <lineage>
        <taxon>Bacteria</taxon>
        <taxon>Pseudomonadati</taxon>
        <taxon>Spirochaetota</taxon>
        <taxon>Spirochaetia</taxon>
        <taxon>Leptospirales</taxon>
        <taxon>Leptospiraceae</taxon>
        <taxon>Leptospira</taxon>
    </lineage>
</organism>
<dbReference type="Pfam" id="PF03167">
    <property type="entry name" value="UDG"/>
    <property type="match status" value="1"/>
</dbReference>
<keyword evidence="7" id="KW-0227">DNA damage</keyword>
<evidence type="ECO:0000256" key="9">
    <source>
        <dbReference type="ARBA" id="ARBA00023004"/>
    </source>
</evidence>
<dbReference type="GO" id="GO:0046872">
    <property type="term" value="F:metal ion binding"/>
    <property type="evidence" value="ECO:0007669"/>
    <property type="project" value="UniProtKB-KW"/>
</dbReference>
<evidence type="ECO:0000256" key="5">
    <source>
        <dbReference type="ARBA" id="ARBA00022485"/>
    </source>
</evidence>
<dbReference type="GO" id="GO:0006281">
    <property type="term" value="P:DNA repair"/>
    <property type="evidence" value="ECO:0007669"/>
    <property type="project" value="UniProtKB-KW"/>
</dbReference>
<dbReference type="Gene3D" id="3.40.470.10">
    <property type="entry name" value="Uracil-DNA glycosylase-like domain"/>
    <property type="match status" value="1"/>
</dbReference>
<comment type="catalytic activity">
    <reaction evidence="1">
        <text>Hydrolyzes single-stranded DNA or mismatched double-stranded DNA and polynucleotides, releasing free uracil.</text>
        <dbReference type="EC" id="3.2.2.27"/>
    </reaction>
</comment>
<evidence type="ECO:0000256" key="1">
    <source>
        <dbReference type="ARBA" id="ARBA00001400"/>
    </source>
</evidence>
<dbReference type="InterPro" id="IPR005122">
    <property type="entry name" value="Uracil-DNA_glycosylase-like"/>
</dbReference>
<dbReference type="EMBL" id="AHNR02000030">
    <property type="protein sequence ID" value="EKR55348.1"/>
    <property type="molecule type" value="Genomic_DNA"/>
</dbReference>
<dbReference type="AlphaFoldDB" id="A0A0E2D604"/>
<evidence type="ECO:0000256" key="4">
    <source>
        <dbReference type="ARBA" id="ARBA00019403"/>
    </source>
</evidence>
<dbReference type="SMART" id="SM00986">
    <property type="entry name" value="UDG"/>
    <property type="match status" value="1"/>
</dbReference>
<keyword evidence="11" id="KW-0234">DNA repair</keyword>
<accession>A0A0E2D604</accession>
<dbReference type="Proteomes" id="UP000001340">
    <property type="component" value="Unassembled WGS sequence"/>
</dbReference>
<evidence type="ECO:0000259" key="12">
    <source>
        <dbReference type="SMART" id="SM00986"/>
    </source>
</evidence>
<dbReference type="GO" id="GO:0051539">
    <property type="term" value="F:4 iron, 4 sulfur cluster binding"/>
    <property type="evidence" value="ECO:0007669"/>
    <property type="project" value="UniProtKB-KW"/>
</dbReference>
<dbReference type="CDD" id="cd10030">
    <property type="entry name" value="UDG-F4_TTUDGA_SPO1dp_like"/>
    <property type="match status" value="1"/>
</dbReference>
<keyword evidence="8" id="KW-0378">Hydrolase</keyword>
<dbReference type="InterPro" id="IPR051536">
    <property type="entry name" value="UDG_Type-4/5"/>
</dbReference>
<evidence type="ECO:0000256" key="10">
    <source>
        <dbReference type="ARBA" id="ARBA00023014"/>
    </source>
</evidence>
<keyword evidence="9" id="KW-0408">Iron</keyword>
<reference evidence="13 14" key="1">
    <citation type="submission" date="2012-10" db="EMBL/GenBank/DDBJ databases">
        <authorList>
            <person name="Harkins D.M."/>
            <person name="Durkin A.S."/>
            <person name="Brinkac L.M."/>
            <person name="Haft D.H."/>
            <person name="Selengut J.D."/>
            <person name="Sanka R."/>
            <person name="DePew J."/>
            <person name="Purushe J."/>
            <person name="Chanthongthip A."/>
            <person name="Lattana O."/>
            <person name="Phetsouvanh R."/>
            <person name="Newton P.N."/>
            <person name="Vinetz J.M."/>
            <person name="Sutton G.G."/>
            <person name="Nierman W.C."/>
            <person name="Fouts D.E."/>
        </authorList>
    </citation>
    <scope>NUCLEOTIDE SEQUENCE [LARGE SCALE GENOMIC DNA]</scope>
    <source>
        <strain evidence="13 14">UI 12758</strain>
    </source>
</reference>
<comment type="caution">
    <text evidence="13">The sequence shown here is derived from an EMBL/GenBank/DDBJ whole genome shotgun (WGS) entry which is preliminary data.</text>
</comment>
<dbReference type="InterPro" id="IPR036895">
    <property type="entry name" value="Uracil-DNA_glycosylase-like_sf"/>
</dbReference>
<evidence type="ECO:0000256" key="6">
    <source>
        <dbReference type="ARBA" id="ARBA00022723"/>
    </source>
</evidence>
<feature type="domain" description="Uracil-DNA glycosylase-like" evidence="12">
    <location>
        <begin position="49"/>
        <end position="206"/>
    </location>
</feature>
<proteinExistence type="inferred from homology"/>
<dbReference type="GO" id="GO:0004844">
    <property type="term" value="F:uracil DNA N-glycosylase activity"/>
    <property type="evidence" value="ECO:0007669"/>
    <property type="project" value="UniProtKB-EC"/>
</dbReference>
<keyword evidence="6" id="KW-0479">Metal-binding</keyword>
<evidence type="ECO:0000313" key="13">
    <source>
        <dbReference type="EMBL" id="EKR55348.1"/>
    </source>
</evidence>
<dbReference type="PANTHER" id="PTHR33693:SF1">
    <property type="entry name" value="TYPE-4 URACIL-DNA GLYCOSYLASE"/>
    <property type="match status" value="1"/>
</dbReference>
<dbReference type="InterPro" id="IPR005273">
    <property type="entry name" value="Ura-DNA_glyco_family4"/>
</dbReference>
<dbReference type="PANTHER" id="PTHR33693">
    <property type="entry name" value="TYPE-5 URACIL-DNA GLYCOSYLASE"/>
    <property type="match status" value="1"/>
</dbReference>
<keyword evidence="5" id="KW-0004">4Fe-4S</keyword>
<evidence type="ECO:0000256" key="8">
    <source>
        <dbReference type="ARBA" id="ARBA00022801"/>
    </source>
</evidence>
<dbReference type="SUPFAM" id="SSF52141">
    <property type="entry name" value="Uracil-DNA glycosylase-like"/>
    <property type="match status" value="1"/>
</dbReference>
<dbReference type="EC" id="3.2.2.27" evidence="3"/>
<dbReference type="SMART" id="SM00987">
    <property type="entry name" value="UreE_C"/>
    <property type="match status" value="1"/>
</dbReference>
<comment type="similarity">
    <text evidence="2">Belongs to the uracil-DNA glycosylase (UDG) superfamily. Type 4 (UDGa) family.</text>
</comment>
<dbReference type="NCBIfam" id="TIGR00758">
    <property type="entry name" value="UDG_fam4"/>
    <property type="match status" value="1"/>
</dbReference>
<keyword evidence="10" id="KW-0411">Iron-sulfur</keyword>
<evidence type="ECO:0000256" key="3">
    <source>
        <dbReference type="ARBA" id="ARBA00012030"/>
    </source>
</evidence>
<evidence type="ECO:0000313" key="14">
    <source>
        <dbReference type="Proteomes" id="UP000001340"/>
    </source>
</evidence>
<sequence>MTSEKFFFNLDEEIVMSKEEKLKRLGLMQSEVSACKLCKLETTRTQTVFGEGNPDAELVFIGEGPGKQEDLTGRPFVGKAGELLTRIIEKGMGVPRESVYIANIVKCRPTVDMKFEKDRPPEEEETRACAPYLLRQLEIIQPKAIVTLGNPSTRFILNTKEGITKLRGTWGSFFGIPVMPTYHPSFVIRNGGENSPLKRDVWEDIKKVMDLLGWKRPS</sequence>